<reference evidence="2 3" key="1">
    <citation type="submission" date="2016-10" db="EMBL/GenBank/DDBJ databases">
        <authorList>
            <person name="de Groot N.N."/>
        </authorList>
    </citation>
    <scope>NUCLEOTIDE SEQUENCE [LARGE SCALE GENOMIC DNA]</scope>
    <source>
        <strain evidence="2 3">ASO4-2</strain>
    </source>
</reference>
<dbReference type="AlphaFoldDB" id="A0A1G6A1L7"/>
<dbReference type="OrthoDB" id="238106at2"/>
<dbReference type="STRING" id="617002.SAMN05660653_00076"/>
<feature type="signal peptide" evidence="1">
    <location>
        <begin position="1"/>
        <end position="26"/>
    </location>
</feature>
<feature type="chain" id="PRO_5011625973" description="DUF1207 domain-containing protein" evidence="1">
    <location>
        <begin position="27"/>
        <end position="266"/>
    </location>
</feature>
<name>A0A1G6A1L7_9BACT</name>
<keyword evidence="1" id="KW-0732">Signal</keyword>
<protein>
    <recommendedName>
        <fullName evidence="4">DUF1207 domain-containing protein</fullName>
    </recommendedName>
</protein>
<gene>
    <name evidence="2" type="ORF">SAMN05660653_00076</name>
</gene>
<keyword evidence="3" id="KW-1185">Reference proteome</keyword>
<evidence type="ECO:0000313" key="2">
    <source>
        <dbReference type="EMBL" id="SDB02322.1"/>
    </source>
</evidence>
<evidence type="ECO:0000256" key="1">
    <source>
        <dbReference type="SAM" id="SignalP"/>
    </source>
</evidence>
<organism evidence="2 3">
    <name type="scientific">Desulfonatronum thiosulfatophilum</name>
    <dbReference type="NCBI Taxonomy" id="617002"/>
    <lineage>
        <taxon>Bacteria</taxon>
        <taxon>Pseudomonadati</taxon>
        <taxon>Thermodesulfobacteriota</taxon>
        <taxon>Desulfovibrionia</taxon>
        <taxon>Desulfovibrionales</taxon>
        <taxon>Desulfonatronaceae</taxon>
        <taxon>Desulfonatronum</taxon>
    </lineage>
</organism>
<proteinExistence type="predicted"/>
<accession>A0A1G6A1L7</accession>
<dbReference type="RefSeq" id="WP_092116085.1">
    <property type="nucleotide sequence ID" value="NZ_FMXO01000001.1"/>
</dbReference>
<evidence type="ECO:0008006" key="4">
    <source>
        <dbReference type="Google" id="ProtNLM"/>
    </source>
</evidence>
<dbReference type="InterPro" id="IPR009599">
    <property type="entry name" value="DUF1207"/>
</dbReference>
<evidence type="ECO:0000313" key="3">
    <source>
        <dbReference type="Proteomes" id="UP000198771"/>
    </source>
</evidence>
<sequence>MKRPFRTISMAVVIAMGMLLLASVHAISAADSGAYAEVRSTIHGNGYQSRVQELPDETFNISREGNSWDIQKVDGNRIGLFSVLEPDEVFPHDLAAGFGFESSFLSNTENFSQFERFFIHNPPFTNAYQSDPFKQRMKPSPEGIGSFISYDLFHGLRIFGGGGRWFQHEPTPVKPWFVRSGLEFEMPKAWLDVGLRPIGSINIRNFKDDEWYMDVSMRAGFQIENSLLLNHRLLFLIEYFFGRSPDGEFYIRDVESIGIRLNYFYD</sequence>
<dbReference type="Pfam" id="PF06727">
    <property type="entry name" value="DUF1207"/>
    <property type="match status" value="1"/>
</dbReference>
<dbReference type="EMBL" id="FMXO01000001">
    <property type="protein sequence ID" value="SDB02322.1"/>
    <property type="molecule type" value="Genomic_DNA"/>
</dbReference>
<dbReference type="Proteomes" id="UP000198771">
    <property type="component" value="Unassembled WGS sequence"/>
</dbReference>